<dbReference type="PANTHER" id="PTHR43253">
    <property type="entry name" value="TRICORN PROTEASE HOMOLOG 2-RELATED"/>
    <property type="match status" value="1"/>
</dbReference>
<keyword evidence="6" id="KW-0720">Serine protease</keyword>
<dbReference type="RefSeq" id="WP_369610254.1">
    <property type="nucleotide sequence ID" value="NZ_AP031322.1"/>
</dbReference>
<keyword evidence="5" id="KW-0378">Hydrolase</keyword>
<dbReference type="Pfam" id="PF26549">
    <property type="entry name" value="Tricorn_N"/>
    <property type="match status" value="1"/>
</dbReference>
<evidence type="ECO:0000256" key="2">
    <source>
        <dbReference type="ARBA" id="ARBA00008524"/>
    </source>
</evidence>
<evidence type="ECO:0000256" key="6">
    <source>
        <dbReference type="ARBA" id="ARBA00022825"/>
    </source>
</evidence>
<gene>
    <name evidence="7" type="ORF">SJAV_27230</name>
</gene>
<evidence type="ECO:0000256" key="3">
    <source>
        <dbReference type="ARBA" id="ARBA00022490"/>
    </source>
</evidence>
<evidence type="ECO:0000256" key="5">
    <source>
        <dbReference type="ARBA" id="ARBA00022801"/>
    </source>
</evidence>
<dbReference type="GO" id="GO:0008236">
    <property type="term" value="F:serine-type peptidase activity"/>
    <property type="evidence" value="ECO:0007669"/>
    <property type="project" value="UniProtKB-KW"/>
</dbReference>
<dbReference type="AlphaFoldDB" id="A0AAT9GV74"/>
<dbReference type="GO" id="GO:0006508">
    <property type="term" value="P:proteolysis"/>
    <property type="evidence" value="ECO:0007669"/>
    <property type="project" value="UniProtKB-KW"/>
</dbReference>
<reference evidence="7" key="1">
    <citation type="submission" date="2024-03" db="EMBL/GenBank/DDBJ databases">
        <title>Complete genome sequence of Sulfurisphaera javensis strain KD-1.</title>
        <authorList>
            <person name="Sakai H."/>
            <person name="Nur N."/>
            <person name="Suwanto A."/>
            <person name="Kurosawa N."/>
        </authorList>
    </citation>
    <scope>NUCLEOTIDE SEQUENCE</scope>
    <source>
        <strain evidence="7">KD-1</strain>
    </source>
</reference>
<dbReference type="GeneID" id="92355674"/>
<evidence type="ECO:0000256" key="4">
    <source>
        <dbReference type="ARBA" id="ARBA00022670"/>
    </source>
</evidence>
<dbReference type="InterPro" id="IPR012393">
    <property type="entry name" value="Tricorn_protease"/>
</dbReference>
<dbReference type="KEGG" id="sjv:SJAV_27230"/>
<proteinExistence type="inferred from homology"/>
<sequence length="125" mass="14406">MKGYYMFPDIKENLIAFTTDDDIWIYDISKGTASRVTSGNGVSVWPKISPDKRSIVFTRIWLNKGKSVSDLFLIDENGERRITYFNTLSIRVSQWISDKEIIAITDYKTPFSTVAYKINVETGEY</sequence>
<dbReference type="GO" id="GO:0005737">
    <property type="term" value="C:cytoplasm"/>
    <property type="evidence" value="ECO:0007669"/>
    <property type="project" value="UniProtKB-SubCell"/>
</dbReference>
<accession>A0AAT9GV74</accession>
<evidence type="ECO:0000256" key="1">
    <source>
        <dbReference type="ARBA" id="ARBA00004496"/>
    </source>
</evidence>
<organism evidence="7">
    <name type="scientific">Sulfurisphaera javensis</name>
    <dbReference type="NCBI Taxonomy" id="2049879"/>
    <lineage>
        <taxon>Archaea</taxon>
        <taxon>Thermoproteota</taxon>
        <taxon>Thermoprotei</taxon>
        <taxon>Sulfolobales</taxon>
        <taxon>Sulfolobaceae</taxon>
        <taxon>Sulfurisphaera</taxon>
    </lineage>
</organism>
<dbReference type="PANTHER" id="PTHR43253:SF1">
    <property type="entry name" value="TRICORN PROTEASE HOMOLOG 2-RELATED"/>
    <property type="match status" value="1"/>
</dbReference>
<comment type="subcellular location">
    <subcellularLocation>
        <location evidence="1">Cytoplasm</location>
    </subcellularLocation>
</comment>
<name>A0AAT9GV74_9CREN</name>
<keyword evidence="4" id="KW-0645">Protease</keyword>
<protein>
    <submittedName>
        <fullName evidence="7">Uncharacterized protein</fullName>
    </submittedName>
</protein>
<evidence type="ECO:0000313" key="7">
    <source>
        <dbReference type="EMBL" id="BFH74779.1"/>
    </source>
</evidence>
<dbReference type="Gene3D" id="2.120.10.60">
    <property type="entry name" value="Tricorn protease N-terminal domain"/>
    <property type="match status" value="1"/>
</dbReference>
<dbReference type="SUPFAM" id="SSF69304">
    <property type="entry name" value="Tricorn protease N-terminal domain"/>
    <property type="match status" value="1"/>
</dbReference>
<comment type="similarity">
    <text evidence="2">Belongs to the peptidase S41B family.</text>
</comment>
<keyword evidence="3" id="KW-0963">Cytoplasm</keyword>
<dbReference type="EMBL" id="AP031322">
    <property type="protein sequence ID" value="BFH74779.1"/>
    <property type="molecule type" value="Genomic_DNA"/>
</dbReference>